<evidence type="ECO:0000313" key="3">
    <source>
        <dbReference type="Proteomes" id="UP000324907"/>
    </source>
</evidence>
<organism evidence="2 3">
    <name type="scientific">Cafeteria roenbergensis</name>
    <name type="common">Marine flagellate</name>
    <dbReference type="NCBI Taxonomy" id="33653"/>
    <lineage>
        <taxon>Eukaryota</taxon>
        <taxon>Sar</taxon>
        <taxon>Stramenopiles</taxon>
        <taxon>Bigyra</taxon>
        <taxon>Opalozoa</taxon>
        <taxon>Bicosoecida</taxon>
        <taxon>Cafeteriaceae</taxon>
        <taxon>Cafeteria</taxon>
    </lineage>
</organism>
<comment type="caution">
    <text evidence="2">The sequence shown here is derived from an EMBL/GenBank/DDBJ whole genome shotgun (WGS) entry which is preliminary data.</text>
</comment>
<dbReference type="AlphaFoldDB" id="A0A5A8D2M7"/>
<evidence type="ECO:0000256" key="1">
    <source>
        <dbReference type="SAM" id="MobiDB-lite"/>
    </source>
</evidence>
<name>A0A5A8D2M7_CAFRO</name>
<feature type="region of interest" description="Disordered" evidence="1">
    <location>
        <begin position="123"/>
        <end position="168"/>
    </location>
</feature>
<evidence type="ECO:0000313" key="2">
    <source>
        <dbReference type="EMBL" id="KAA0159566.1"/>
    </source>
</evidence>
<dbReference type="EMBL" id="VLTL01000127">
    <property type="protein sequence ID" value="KAA0159566.1"/>
    <property type="molecule type" value="Genomic_DNA"/>
</dbReference>
<proteinExistence type="predicted"/>
<accession>A0A5A8D2M7</accession>
<gene>
    <name evidence="2" type="ORF">FNF28_05818</name>
</gene>
<reference evidence="2 3" key="1">
    <citation type="submission" date="2019-07" db="EMBL/GenBank/DDBJ databases">
        <title>Genomes of Cafeteria roenbergensis.</title>
        <authorList>
            <person name="Fischer M.G."/>
            <person name="Hackl T."/>
            <person name="Roman M."/>
        </authorList>
    </citation>
    <scope>NUCLEOTIDE SEQUENCE [LARGE SCALE GENOMIC DNA]</scope>
    <source>
        <strain evidence="2 3">RCC970-E3</strain>
    </source>
</reference>
<dbReference type="Proteomes" id="UP000324907">
    <property type="component" value="Unassembled WGS sequence"/>
</dbReference>
<sequence length="168" mass="17674">METLASMAREAKRGMVPVLTDSGQLWLLDGAAKRRVPSERLLHALGMADDLRLVSDDDLVHVPDGAALTDEGASLSLRALVGSATAVTSARPLSFAGGFDAGTHGSFSAWVWLWQAPQRGKRATVFSSSPTPPDGSALVVSPSAQWKPPSPQRATQLAETQQGLPAMC</sequence>
<feature type="compositionally biased region" description="Polar residues" evidence="1">
    <location>
        <begin position="152"/>
        <end position="168"/>
    </location>
</feature>
<protein>
    <submittedName>
        <fullName evidence="2">Uncharacterized protein</fullName>
    </submittedName>
</protein>